<accession>A0A7T8HL96</accession>
<dbReference type="OrthoDB" id="10264062at2759"/>
<name>A0A7T8HL96_CALRO</name>
<feature type="compositionally biased region" description="Low complexity" evidence="2">
    <location>
        <begin position="204"/>
        <end position="214"/>
    </location>
</feature>
<feature type="domain" description="Rab-GAP TBC" evidence="3">
    <location>
        <begin position="1"/>
        <end position="101"/>
    </location>
</feature>
<keyword evidence="1" id="KW-0343">GTPase activation</keyword>
<reference evidence="5" key="1">
    <citation type="submission" date="2021-01" db="EMBL/GenBank/DDBJ databases">
        <title>Caligus Genome Assembly.</title>
        <authorList>
            <person name="Gallardo-Escarate C."/>
        </authorList>
    </citation>
    <scope>NUCLEOTIDE SEQUENCE [LARGE SCALE GENOMIC DNA]</scope>
</reference>
<keyword evidence="5" id="KW-1185">Reference proteome</keyword>
<evidence type="ECO:0000313" key="4">
    <source>
        <dbReference type="EMBL" id="QQP51841.1"/>
    </source>
</evidence>
<feature type="region of interest" description="Disordered" evidence="2">
    <location>
        <begin position="139"/>
        <end position="165"/>
    </location>
</feature>
<dbReference type="PANTHER" id="PTHR22957:SF333">
    <property type="entry name" value="TBC1 DOMAIN FAMILY MEMBER 25"/>
    <property type="match status" value="1"/>
</dbReference>
<sequence length="354" mass="40522">MSDLLAPLLVIMQDEAQSYIVFCALMRRLKVNFLSDGKSMTKKFNHLSEGILFYDPEFFAYLKLHGADDLLFCYRWLLLELKREFSFEDACRVLEVLWSSLPPSSPESSLPLFEIKFQDASVPSVKKIAETPYARVAALRKRTGSSDSSQPKNDSEERRPRIQSDGSLDDRLLKYDLVRKSVSADKVKRVVKDFHEFYRLAKGSSSDETTTSEEGATFLRHVSTSEEQQKKTSDENEEATELSWVDPFDPNVVGYSQANGTNLSIVCKRLPPPTDFGDGNPFLMFLCISILIQHRGHILSHKFDYQEIAMYFDRLIRRHDVDKTLHIARKLFAEYLNEDWSSEKGSRGAQSNAC</sequence>
<proteinExistence type="predicted"/>
<feature type="compositionally biased region" description="Basic and acidic residues" evidence="2">
    <location>
        <begin position="223"/>
        <end position="234"/>
    </location>
</feature>
<dbReference type="GO" id="GO:0005096">
    <property type="term" value="F:GTPase activator activity"/>
    <property type="evidence" value="ECO:0007669"/>
    <property type="project" value="UniProtKB-KW"/>
</dbReference>
<organism evidence="4 5">
    <name type="scientific">Caligus rogercresseyi</name>
    <name type="common">Sea louse</name>
    <dbReference type="NCBI Taxonomy" id="217165"/>
    <lineage>
        <taxon>Eukaryota</taxon>
        <taxon>Metazoa</taxon>
        <taxon>Ecdysozoa</taxon>
        <taxon>Arthropoda</taxon>
        <taxon>Crustacea</taxon>
        <taxon>Multicrustacea</taxon>
        <taxon>Hexanauplia</taxon>
        <taxon>Copepoda</taxon>
        <taxon>Siphonostomatoida</taxon>
        <taxon>Caligidae</taxon>
        <taxon>Caligus</taxon>
    </lineage>
</organism>
<dbReference type="GO" id="GO:0005776">
    <property type="term" value="C:autophagosome"/>
    <property type="evidence" value="ECO:0007669"/>
    <property type="project" value="TreeGrafter"/>
</dbReference>
<dbReference type="AlphaFoldDB" id="A0A7T8HL96"/>
<dbReference type="SUPFAM" id="SSF47923">
    <property type="entry name" value="Ypt/Rab-GAP domain of gyp1p"/>
    <property type="match status" value="1"/>
</dbReference>
<feature type="compositionally biased region" description="Basic and acidic residues" evidence="2">
    <location>
        <begin position="153"/>
        <end position="165"/>
    </location>
</feature>
<dbReference type="InterPro" id="IPR000195">
    <property type="entry name" value="Rab-GAP-TBC_dom"/>
</dbReference>
<dbReference type="Gene3D" id="1.10.472.80">
    <property type="entry name" value="Ypt/Rab-GAP domain of gyp1p, domain 3"/>
    <property type="match status" value="2"/>
</dbReference>
<evidence type="ECO:0000256" key="2">
    <source>
        <dbReference type="SAM" id="MobiDB-lite"/>
    </source>
</evidence>
<dbReference type="Proteomes" id="UP000595437">
    <property type="component" value="Chromosome 8"/>
</dbReference>
<evidence type="ECO:0000256" key="1">
    <source>
        <dbReference type="ARBA" id="ARBA00022468"/>
    </source>
</evidence>
<dbReference type="GO" id="GO:1901096">
    <property type="term" value="P:regulation of autophagosome maturation"/>
    <property type="evidence" value="ECO:0007669"/>
    <property type="project" value="TreeGrafter"/>
</dbReference>
<dbReference type="EMBL" id="CP045897">
    <property type="protein sequence ID" value="QQP51841.1"/>
    <property type="molecule type" value="Genomic_DNA"/>
</dbReference>
<protein>
    <submittedName>
        <fullName evidence="4">TBC1 domain family member 25like</fullName>
    </submittedName>
</protein>
<evidence type="ECO:0000259" key="3">
    <source>
        <dbReference type="PROSITE" id="PS50086"/>
    </source>
</evidence>
<dbReference type="InterPro" id="IPR035969">
    <property type="entry name" value="Rab-GAP_TBC_sf"/>
</dbReference>
<dbReference type="PANTHER" id="PTHR22957">
    <property type="entry name" value="TBC1 DOMAIN FAMILY MEMBER GTPASE-ACTIVATING PROTEIN"/>
    <property type="match status" value="1"/>
</dbReference>
<evidence type="ECO:0000313" key="5">
    <source>
        <dbReference type="Proteomes" id="UP000595437"/>
    </source>
</evidence>
<feature type="region of interest" description="Disordered" evidence="2">
    <location>
        <begin position="203"/>
        <end position="241"/>
    </location>
</feature>
<gene>
    <name evidence="4" type="ORF">FKW44_013309</name>
</gene>
<dbReference type="Pfam" id="PF00566">
    <property type="entry name" value="RabGAP-TBC"/>
    <property type="match status" value="1"/>
</dbReference>
<dbReference type="PROSITE" id="PS50086">
    <property type="entry name" value="TBC_RABGAP"/>
    <property type="match status" value="1"/>
</dbReference>